<name>A0A6H5H6N4_9HEMI</name>
<evidence type="ECO:0000313" key="3">
    <source>
        <dbReference type="Proteomes" id="UP000479000"/>
    </source>
</evidence>
<evidence type="ECO:0000313" key="2">
    <source>
        <dbReference type="EMBL" id="CAB0013320.1"/>
    </source>
</evidence>
<dbReference type="Proteomes" id="UP000479000">
    <property type="component" value="Unassembled WGS sequence"/>
</dbReference>
<keyword evidence="3" id="KW-1185">Reference proteome</keyword>
<feature type="non-terminal residue" evidence="2">
    <location>
        <position position="104"/>
    </location>
</feature>
<accession>A0A6H5H6N4</accession>
<feature type="region of interest" description="Disordered" evidence="1">
    <location>
        <begin position="34"/>
        <end position="104"/>
    </location>
</feature>
<dbReference type="AlphaFoldDB" id="A0A6H5H6N4"/>
<dbReference type="EMBL" id="CADCXU010026516">
    <property type="protein sequence ID" value="CAB0013320.1"/>
    <property type="molecule type" value="Genomic_DNA"/>
</dbReference>
<reference evidence="2 3" key="1">
    <citation type="submission" date="2020-02" db="EMBL/GenBank/DDBJ databases">
        <authorList>
            <person name="Ferguson B K."/>
        </authorList>
    </citation>
    <scope>NUCLEOTIDE SEQUENCE [LARGE SCALE GENOMIC DNA]</scope>
</reference>
<gene>
    <name evidence="2" type="ORF">NTEN_LOCUS17931</name>
</gene>
<protein>
    <submittedName>
        <fullName evidence="2">Uncharacterized protein</fullName>
    </submittedName>
</protein>
<evidence type="ECO:0000256" key="1">
    <source>
        <dbReference type="SAM" id="MobiDB-lite"/>
    </source>
</evidence>
<sequence>MSSLNWLPRICQSATSLKTPKRISWYKKGKVNELTTHPKVPRNSERERSFELNAPNRRASVGPFTLNETGIKIYGTPRGRSRRGKPPYLKTTTSRPLRTKSEPK</sequence>
<proteinExistence type="predicted"/>
<organism evidence="2 3">
    <name type="scientific">Nesidiocoris tenuis</name>
    <dbReference type="NCBI Taxonomy" id="355587"/>
    <lineage>
        <taxon>Eukaryota</taxon>
        <taxon>Metazoa</taxon>
        <taxon>Ecdysozoa</taxon>
        <taxon>Arthropoda</taxon>
        <taxon>Hexapoda</taxon>
        <taxon>Insecta</taxon>
        <taxon>Pterygota</taxon>
        <taxon>Neoptera</taxon>
        <taxon>Paraneoptera</taxon>
        <taxon>Hemiptera</taxon>
        <taxon>Heteroptera</taxon>
        <taxon>Panheteroptera</taxon>
        <taxon>Cimicomorpha</taxon>
        <taxon>Miridae</taxon>
        <taxon>Dicyphina</taxon>
        <taxon>Nesidiocoris</taxon>
    </lineage>
</organism>